<dbReference type="AlphaFoldDB" id="A0A3P6U1C2"/>
<feature type="region of interest" description="Disordered" evidence="1">
    <location>
        <begin position="83"/>
        <end position="112"/>
    </location>
</feature>
<protein>
    <submittedName>
        <fullName evidence="2">Uncharacterized protein</fullName>
    </submittedName>
</protein>
<reference evidence="2 3" key="1">
    <citation type="submission" date="2018-11" db="EMBL/GenBank/DDBJ databases">
        <authorList>
            <consortium name="Pathogen Informatics"/>
        </authorList>
    </citation>
    <scope>NUCLEOTIDE SEQUENCE [LARGE SCALE GENOMIC DNA]</scope>
</reference>
<evidence type="ECO:0000256" key="1">
    <source>
        <dbReference type="SAM" id="MobiDB-lite"/>
    </source>
</evidence>
<dbReference type="OrthoDB" id="10341557at2759"/>
<evidence type="ECO:0000313" key="3">
    <source>
        <dbReference type="Proteomes" id="UP000281553"/>
    </source>
</evidence>
<evidence type="ECO:0000313" key="2">
    <source>
        <dbReference type="EMBL" id="VDK88763.1"/>
    </source>
</evidence>
<feature type="compositionally biased region" description="Polar residues" evidence="1">
    <location>
        <begin position="102"/>
        <end position="112"/>
    </location>
</feature>
<feature type="region of interest" description="Disordered" evidence="1">
    <location>
        <begin position="1"/>
        <end position="23"/>
    </location>
</feature>
<dbReference type="EMBL" id="UYRU01045156">
    <property type="protein sequence ID" value="VDK88763.1"/>
    <property type="molecule type" value="Genomic_DNA"/>
</dbReference>
<name>A0A3P6U1C2_DIBLA</name>
<sequence length="112" mass="12426">MVRRTQYHSLERLSSGDSGSPRKMGHISGKAYIKGDIYFDGCYEETCHKGDYYGYGCHAGHCAYICHPKGCYEAHAYSQTSGESWGQQEGYGKRFEKGGSKGQSHLSNTVVL</sequence>
<accession>A0A3P6U1C2</accession>
<proteinExistence type="predicted"/>
<keyword evidence="3" id="KW-1185">Reference proteome</keyword>
<organism evidence="2 3">
    <name type="scientific">Dibothriocephalus latus</name>
    <name type="common">Fish tapeworm</name>
    <name type="synonym">Diphyllobothrium latum</name>
    <dbReference type="NCBI Taxonomy" id="60516"/>
    <lineage>
        <taxon>Eukaryota</taxon>
        <taxon>Metazoa</taxon>
        <taxon>Spiralia</taxon>
        <taxon>Lophotrochozoa</taxon>
        <taxon>Platyhelminthes</taxon>
        <taxon>Cestoda</taxon>
        <taxon>Eucestoda</taxon>
        <taxon>Diphyllobothriidea</taxon>
        <taxon>Diphyllobothriidae</taxon>
        <taxon>Dibothriocephalus</taxon>
    </lineage>
</organism>
<dbReference type="Proteomes" id="UP000281553">
    <property type="component" value="Unassembled WGS sequence"/>
</dbReference>
<gene>
    <name evidence="2" type="ORF">DILT_LOCUS4269</name>
</gene>